<evidence type="ECO:0008006" key="3">
    <source>
        <dbReference type="Google" id="ProtNLM"/>
    </source>
</evidence>
<keyword evidence="2" id="KW-1185">Reference proteome</keyword>
<dbReference type="Proteomes" id="UP000053647">
    <property type="component" value="Unassembled WGS sequence"/>
</dbReference>
<organism evidence="1 2">
    <name type="scientific">Paxillus involutus ATCC 200175</name>
    <dbReference type="NCBI Taxonomy" id="664439"/>
    <lineage>
        <taxon>Eukaryota</taxon>
        <taxon>Fungi</taxon>
        <taxon>Dikarya</taxon>
        <taxon>Basidiomycota</taxon>
        <taxon>Agaricomycotina</taxon>
        <taxon>Agaricomycetes</taxon>
        <taxon>Agaricomycetidae</taxon>
        <taxon>Boletales</taxon>
        <taxon>Paxilineae</taxon>
        <taxon>Paxillaceae</taxon>
        <taxon>Paxillus</taxon>
    </lineage>
</organism>
<dbReference type="Gene3D" id="3.20.200.10">
    <property type="entry name" value="MHCK/EF2 kinase"/>
    <property type="match status" value="1"/>
</dbReference>
<dbReference type="AlphaFoldDB" id="A0A0C9STR0"/>
<reference evidence="1 2" key="1">
    <citation type="submission" date="2014-06" db="EMBL/GenBank/DDBJ databases">
        <authorList>
            <consortium name="DOE Joint Genome Institute"/>
            <person name="Kuo A."/>
            <person name="Kohler A."/>
            <person name="Nagy L.G."/>
            <person name="Floudas D."/>
            <person name="Copeland A."/>
            <person name="Barry K.W."/>
            <person name="Cichocki N."/>
            <person name="Veneault-Fourrey C."/>
            <person name="LaButti K."/>
            <person name="Lindquist E.A."/>
            <person name="Lipzen A."/>
            <person name="Lundell T."/>
            <person name="Morin E."/>
            <person name="Murat C."/>
            <person name="Sun H."/>
            <person name="Tunlid A."/>
            <person name="Henrissat B."/>
            <person name="Grigoriev I.V."/>
            <person name="Hibbett D.S."/>
            <person name="Martin F."/>
            <person name="Nordberg H.P."/>
            <person name="Cantor M.N."/>
            <person name="Hua S.X."/>
        </authorList>
    </citation>
    <scope>NUCLEOTIDE SEQUENCE [LARGE SCALE GENOMIC DNA]</scope>
    <source>
        <strain evidence="1 2">ATCC 200175</strain>
    </source>
</reference>
<dbReference type="HOGENOM" id="CLU_073913_3_0_1"/>
<accession>A0A0C9STR0</accession>
<gene>
    <name evidence="1" type="ORF">PAXINDRAFT_83131</name>
</gene>
<protein>
    <recommendedName>
        <fullName evidence="3">Alpha-type protein kinase domain-containing protein</fullName>
    </recommendedName>
</protein>
<dbReference type="OrthoDB" id="301415at2759"/>
<dbReference type="EMBL" id="KN819366">
    <property type="protein sequence ID" value="KIJ12254.1"/>
    <property type="molecule type" value="Genomic_DNA"/>
</dbReference>
<evidence type="ECO:0000313" key="1">
    <source>
        <dbReference type="EMBL" id="KIJ12254.1"/>
    </source>
</evidence>
<name>A0A0C9STR0_PAXIN</name>
<reference evidence="2" key="2">
    <citation type="submission" date="2015-01" db="EMBL/GenBank/DDBJ databases">
        <title>Evolutionary Origins and Diversification of the Mycorrhizal Mutualists.</title>
        <authorList>
            <consortium name="DOE Joint Genome Institute"/>
            <consortium name="Mycorrhizal Genomics Consortium"/>
            <person name="Kohler A."/>
            <person name="Kuo A."/>
            <person name="Nagy L.G."/>
            <person name="Floudas D."/>
            <person name="Copeland A."/>
            <person name="Barry K.W."/>
            <person name="Cichocki N."/>
            <person name="Veneault-Fourrey C."/>
            <person name="LaButti K."/>
            <person name="Lindquist E.A."/>
            <person name="Lipzen A."/>
            <person name="Lundell T."/>
            <person name="Morin E."/>
            <person name="Murat C."/>
            <person name="Riley R."/>
            <person name="Ohm R."/>
            <person name="Sun H."/>
            <person name="Tunlid A."/>
            <person name="Henrissat B."/>
            <person name="Grigoriev I.V."/>
            <person name="Hibbett D.S."/>
            <person name="Martin F."/>
        </authorList>
    </citation>
    <scope>NUCLEOTIDE SEQUENCE [LARGE SCALE GENOMIC DNA]</scope>
    <source>
        <strain evidence="2">ATCC 200175</strain>
    </source>
</reference>
<sequence length="150" mass="16775">MCFQVPEELKKLFREANTLYWAKALFKLTYNVIDRALQDAAGPPPFDIPHVCFVEAGLALSYSQTAKISNGYIVEELIDVSDNEFIKFIHNSDPLPLPDQGEPGYEIGQFLAFTQHTQYIKTGGQVYISDYQGNVGHHPSCSSYPNALLS</sequence>
<proteinExistence type="predicted"/>
<evidence type="ECO:0000313" key="2">
    <source>
        <dbReference type="Proteomes" id="UP000053647"/>
    </source>
</evidence>